<gene>
    <name evidence="1" type="ORF">BHE75_04261</name>
</gene>
<keyword evidence="2" id="KW-1185">Reference proteome</keyword>
<evidence type="ECO:0000313" key="1">
    <source>
        <dbReference type="EMBL" id="OHT22236.1"/>
    </source>
</evidence>
<reference evidence="1 2" key="1">
    <citation type="submission" date="2016-09" db="EMBL/GenBank/DDBJ databases">
        <title>Metabolic pathway, cell adaptation mechanisms and a novel monoxygenase revealed through proteogenomic-transcription analysis of a Sphingomonas haloaromaticamans strain degrading the fungicide ortho-phenylphenol.</title>
        <authorList>
            <person name="Perruchon C."/>
            <person name="Papadopoulou E.S."/>
            <person name="Rousidou C."/>
            <person name="Vasileiadis S."/>
            <person name="Tanou G."/>
            <person name="Amoutzias G."/>
            <person name="Molassiotis A."/>
            <person name="Karpouzas D.G."/>
        </authorList>
    </citation>
    <scope>NUCLEOTIDE SEQUENCE [LARGE SCALE GENOMIC DNA]</scope>
    <source>
        <strain evidence="1 2">P3</strain>
    </source>
</reference>
<name>A0A1S1HLG1_9SPHN</name>
<dbReference type="RefSeq" id="WP_139181803.1">
    <property type="nucleotide sequence ID" value="NZ_MIPT01000001.1"/>
</dbReference>
<accession>A0A1S1HLG1</accession>
<dbReference type="AlphaFoldDB" id="A0A1S1HLG1"/>
<proteinExistence type="predicted"/>
<dbReference type="EMBL" id="MIPT01000001">
    <property type="protein sequence ID" value="OHT22236.1"/>
    <property type="molecule type" value="Genomic_DNA"/>
</dbReference>
<evidence type="ECO:0000313" key="2">
    <source>
        <dbReference type="Proteomes" id="UP000179467"/>
    </source>
</evidence>
<sequence length="61" mass="6468">MRGVADEEEARRALRVARAMMADALERLDVYSRSPAAATLDLAIHHLDRELGGPVPAAAGG</sequence>
<organism evidence="1 2">
    <name type="scientific">Edaphosphingomonas haloaromaticamans</name>
    <dbReference type="NCBI Taxonomy" id="653954"/>
    <lineage>
        <taxon>Bacteria</taxon>
        <taxon>Pseudomonadati</taxon>
        <taxon>Pseudomonadota</taxon>
        <taxon>Alphaproteobacteria</taxon>
        <taxon>Sphingomonadales</taxon>
        <taxon>Rhizorhabdaceae</taxon>
        <taxon>Edaphosphingomonas</taxon>
    </lineage>
</organism>
<comment type="caution">
    <text evidence="1">The sequence shown here is derived from an EMBL/GenBank/DDBJ whole genome shotgun (WGS) entry which is preliminary data.</text>
</comment>
<protein>
    <submittedName>
        <fullName evidence="1">Uncharacterized protein</fullName>
    </submittedName>
</protein>
<dbReference type="Proteomes" id="UP000179467">
    <property type="component" value="Unassembled WGS sequence"/>
</dbReference>